<dbReference type="SUPFAM" id="SSF56436">
    <property type="entry name" value="C-type lectin-like"/>
    <property type="match status" value="1"/>
</dbReference>
<dbReference type="AlphaFoldDB" id="A0A3B3RTS7"/>
<keyword evidence="2" id="KW-1185">Reference proteome</keyword>
<accession>A0A3B3RTS7</accession>
<protein>
    <recommendedName>
        <fullName evidence="3">C-type lectin domain-containing protein</fullName>
    </recommendedName>
</protein>
<dbReference type="Ensembl" id="ENSPKIT00000001761.1">
    <property type="protein sequence ID" value="ENSPKIP00000021131.1"/>
    <property type="gene ID" value="ENSPKIG00000005658.1"/>
</dbReference>
<evidence type="ECO:0000313" key="1">
    <source>
        <dbReference type="Ensembl" id="ENSPKIP00000021131.1"/>
    </source>
</evidence>
<evidence type="ECO:0000313" key="2">
    <source>
        <dbReference type="Proteomes" id="UP000261540"/>
    </source>
</evidence>
<reference evidence="1" key="1">
    <citation type="submission" date="2025-08" db="UniProtKB">
        <authorList>
            <consortium name="Ensembl"/>
        </authorList>
    </citation>
    <scope>IDENTIFICATION</scope>
</reference>
<dbReference type="Gene3D" id="3.10.100.10">
    <property type="entry name" value="Mannose-Binding Protein A, subunit A"/>
    <property type="match status" value="1"/>
</dbReference>
<sequence length="131" mass="15162">MLFENKLHCVIILRSFTIKIACLMLDTKQFVSGVIKQWGHCYFFSMGREEELTWQQSVDFCTMKRGNLTIIENRDEMMCETRKVSLAHSCLWTPLTGLGVGHEEQHVVLLFTSPYLSLMMSRVGEPQQRGN</sequence>
<reference evidence="1" key="2">
    <citation type="submission" date="2025-09" db="UniProtKB">
        <authorList>
            <consortium name="Ensembl"/>
        </authorList>
    </citation>
    <scope>IDENTIFICATION</scope>
</reference>
<dbReference type="InterPro" id="IPR016187">
    <property type="entry name" value="CTDL_fold"/>
</dbReference>
<name>A0A3B3RTS7_9TELE</name>
<dbReference type="InterPro" id="IPR016186">
    <property type="entry name" value="C-type_lectin-like/link_sf"/>
</dbReference>
<organism evidence="1 2">
    <name type="scientific">Paramormyrops kingsleyae</name>
    <dbReference type="NCBI Taxonomy" id="1676925"/>
    <lineage>
        <taxon>Eukaryota</taxon>
        <taxon>Metazoa</taxon>
        <taxon>Chordata</taxon>
        <taxon>Craniata</taxon>
        <taxon>Vertebrata</taxon>
        <taxon>Euteleostomi</taxon>
        <taxon>Actinopterygii</taxon>
        <taxon>Neopterygii</taxon>
        <taxon>Teleostei</taxon>
        <taxon>Osteoglossocephala</taxon>
        <taxon>Osteoglossomorpha</taxon>
        <taxon>Osteoglossiformes</taxon>
        <taxon>Mormyridae</taxon>
        <taxon>Paramormyrops</taxon>
    </lineage>
</organism>
<evidence type="ECO:0008006" key="3">
    <source>
        <dbReference type="Google" id="ProtNLM"/>
    </source>
</evidence>
<proteinExistence type="predicted"/>
<dbReference type="Proteomes" id="UP000261540">
    <property type="component" value="Unplaced"/>
</dbReference>